<dbReference type="Proteomes" id="UP000560658">
    <property type="component" value="Unassembled WGS sequence"/>
</dbReference>
<dbReference type="AlphaFoldDB" id="A0A840D0T9"/>
<name>A0A840D0T9_9BACE</name>
<accession>A0A840D0T9</accession>
<evidence type="ECO:0000313" key="2">
    <source>
        <dbReference type="Proteomes" id="UP000560658"/>
    </source>
</evidence>
<evidence type="ECO:0000313" key="1">
    <source>
        <dbReference type="EMBL" id="MBB4042415.1"/>
    </source>
</evidence>
<organism evidence="1 2">
    <name type="scientific">Bacteroides reticulotermitis</name>
    <dbReference type="NCBI Taxonomy" id="1133319"/>
    <lineage>
        <taxon>Bacteria</taxon>
        <taxon>Pseudomonadati</taxon>
        <taxon>Bacteroidota</taxon>
        <taxon>Bacteroidia</taxon>
        <taxon>Bacteroidales</taxon>
        <taxon>Bacteroidaceae</taxon>
        <taxon>Bacteroides</taxon>
    </lineage>
</organism>
<proteinExistence type="predicted"/>
<gene>
    <name evidence="1" type="ORF">GGR06_000174</name>
</gene>
<keyword evidence="2" id="KW-1185">Reference proteome</keyword>
<sequence length="55" mass="6299">MLIFNISDRLVESVAAPVLRFFQAFANIPHAEIMGVLTCTYRYVSKPTDTYFDLL</sequence>
<protein>
    <submittedName>
        <fullName evidence="1">Uncharacterized protein</fullName>
    </submittedName>
</protein>
<dbReference type="EMBL" id="JACIER010000001">
    <property type="protein sequence ID" value="MBB4042415.1"/>
    <property type="molecule type" value="Genomic_DNA"/>
</dbReference>
<reference evidence="1" key="1">
    <citation type="submission" date="2020-08" db="EMBL/GenBank/DDBJ databases">
        <title>Genomic Encyclopedia of Type Strains, Phase IV (KMG-IV): sequencing the most valuable type-strain genomes for metagenomic binning, comparative biology and taxonomic classification.</title>
        <authorList>
            <person name="Goeker M."/>
        </authorList>
    </citation>
    <scope>NUCLEOTIDE SEQUENCE [LARGE SCALE GENOMIC DNA]</scope>
    <source>
        <strain evidence="1">DSM 105720</strain>
    </source>
</reference>
<comment type="caution">
    <text evidence="1">The sequence shown here is derived from an EMBL/GenBank/DDBJ whole genome shotgun (WGS) entry which is preliminary data.</text>
</comment>